<accession>A0AAV7KRP5</accession>
<organism evidence="2 3">
    <name type="scientific">Pleurodeles waltl</name>
    <name type="common">Iberian ribbed newt</name>
    <dbReference type="NCBI Taxonomy" id="8319"/>
    <lineage>
        <taxon>Eukaryota</taxon>
        <taxon>Metazoa</taxon>
        <taxon>Chordata</taxon>
        <taxon>Craniata</taxon>
        <taxon>Vertebrata</taxon>
        <taxon>Euteleostomi</taxon>
        <taxon>Amphibia</taxon>
        <taxon>Batrachia</taxon>
        <taxon>Caudata</taxon>
        <taxon>Salamandroidea</taxon>
        <taxon>Salamandridae</taxon>
        <taxon>Pleurodelinae</taxon>
        <taxon>Pleurodeles</taxon>
    </lineage>
</organism>
<evidence type="ECO:0000313" key="2">
    <source>
        <dbReference type="EMBL" id="KAJ1080807.1"/>
    </source>
</evidence>
<protein>
    <submittedName>
        <fullName evidence="2">Uncharacterized protein</fullName>
    </submittedName>
</protein>
<dbReference type="AlphaFoldDB" id="A0AAV7KRP5"/>
<comment type="caution">
    <text evidence="2">The sequence shown here is derived from an EMBL/GenBank/DDBJ whole genome shotgun (WGS) entry which is preliminary data.</text>
</comment>
<dbReference type="EMBL" id="JANPWB010000016">
    <property type="protein sequence ID" value="KAJ1080807.1"/>
    <property type="molecule type" value="Genomic_DNA"/>
</dbReference>
<evidence type="ECO:0000313" key="3">
    <source>
        <dbReference type="Proteomes" id="UP001066276"/>
    </source>
</evidence>
<sequence>MHWCSEAQVRGGEHGPGKSGVQHGVGQWAKLMEPQSDRVFPQLKHLRGGVVLGCRNGWWGPTARCRQWRMTVSGQSGCISWVEVAGERLWLPVLAIMSSGPEVREQSGAGICAGPPLSPV</sequence>
<feature type="region of interest" description="Disordered" evidence="1">
    <location>
        <begin position="1"/>
        <end position="24"/>
    </location>
</feature>
<dbReference type="Proteomes" id="UP001066276">
    <property type="component" value="Chromosome 12"/>
</dbReference>
<evidence type="ECO:0000256" key="1">
    <source>
        <dbReference type="SAM" id="MobiDB-lite"/>
    </source>
</evidence>
<name>A0AAV7KRP5_PLEWA</name>
<keyword evidence="3" id="KW-1185">Reference proteome</keyword>
<reference evidence="2" key="1">
    <citation type="journal article" date="2022" name="bioRxiv">
        <title>Sequencing and chromosome-scale assembly of the giantPleurodeles waltlgenome.</title>
        <authorList>
            <person name="Brown T."/>
            <person name="Elewa A."/>
            <person name="Iarovenko S."/>
            <person name="Subramanian E."/>
            <person name="Araus A.J."/>
            <person name="Petzold A."/>
            <person name="Susuki M."/>
            <person name="Suzuki K.-i.T."/>
            <person name="Hayashi T."/>
            <person name="Toyoda A."/>
            <person name="Oliveira C."/>
            <person name="Osipova E."/>
            <person name="Leigh N.D."/>
            <person name="Simon A."/>
            <person name="Yun M.H."/>
        </authorList>
    </citation>
    <scope>NUCLEOTIDE SEQUENCE</scope>
    <source>
        <strain evidence="2">20211129_DDA</strain>
        <tissue evidence="2">Liver</tissue>
    </source>
</reference>
<proteinExistence type="predicted"/>
<gene>
    <name evidence="2" type="ORF">NDU88_000996</name>
</gene>